<evidence type="ECO:0000313" key="1">
    <source>
        <dbReference type="EMBL" id="KFA94332.1"/>
    </source>
</evidence>
<dbReference type="Proteomes" id="UP000028547">
    <property type="component" value="Unassembled WGS sequence"/>
</dbReference>
<sequence length="350" mass="37801">MLAARPTFHVGGQEIAPLGAGLLALAIEEDTQGLYRCEATFGNWGASGGGIGFLYFDRKTLDFGKPFQVRLGQDVLFDGLITALEGRFRDTSPPELSVLADDRLQDLRMTRRTRTFNGISDADVIQQLASQHGLGARVDVQGPQHDVLAQMNQSDLAFLRERCRAVDAELWVEDRTLHARPRTDRAAGSSLSLGLGNELREFTVLADLAGQRTSVTVSGWDVRAKKELKYEARDAVLGGELDGGKSGASLLSSAFGERAEVLVHTVPLGHAEARARAESFFKLGARRFVTGRGTAQPTSGLRVGTRVELRGLGALFNGKYYVTGVKHLFDGTNGLRTEFTAERPALGGSA</sequence>
<protein>
    <recommendedName>
        <fullName evidence="3">Phage late control D family protein</fullName>
    </recommendedName>
</protein>
<comment type="caution">
    <text evidence="1">The sequence shown here is derived from an EMBL/GenBank/DDBJ whole genome shotgun (WGS) entry which is preliminary data.</text>
</comment>
<evidence type="ECO:0008006" key="3">
    <source>
        <dbReference type="Google" id="ProtNLM"/>
    </source>
</evidence>
<evidence type="ECO:0000313" key="2">
    <source>
        <dbReference type="Proteomes" id="UP000028547"/>
    </source>
</evidence>
<organism evidence="1 2">
    <name type="scientific">Archangium violaceum Cb vi76</name>
    <dbReference type="NCBI Taxonomy" id="1406225"/>
    <lineage>
        <taxon>Bacteria</taxon>
        <taxon>Pseudomonadati</taxon>
        <taxon>Myxococcota</taxon>
        <taxon>Myxococcia</taxon>
        <taxon>Myxococcales</taxon>
        <taxon>Cystobacterineae</taxon>
        <taxon>Archangiaceae</taxon>
        <taxon>Archangium</taxon>
    </lineage>
</organism>
<dbReference type="AlphaFoldDB" id="A0A084T0U7"/>
<reference evidence="1 2" key="1">
    <citation type="submission" date="2014-07" db="EMBL/GenBank/DDBJ databases">
        <title>Draft Genome Sequence of Gephyronic Acid Producer, Cystobacter violaceus Strain Cb vi76.</title>
        <authorList>
            <person name="Stevens D.C."/>
            <person name="Young J."/>
            <person name="Carmichael R."/>
            <person name="Tan J."/>
            <person name="Taylor R.E."/>
        </authorList>
    </citation>
    <scope>NUCLEOTIDE SEQUENCE [LARGE SCALE GENOMIC DNA]</scope>
    <source>
        <strain evidence="1 2">Cb vi76</strain>
    </source>
</reference>
<name>A0A084T0U7_9BACT</name>
<dbReference type="SUPFAM" id="SSF69279">
    <property type="entry name" value="Phage tail proteins"/>
    <property type="match status" value="1"/>
</dbReference>
<dbReference type="Pfam" id="PF05954">
    <property type="entry name" value="Phage_GPD"/>
    <property type="match status" value="1"/>
</dbReference>
<gene>
    <name evidence="1" type="ORF">Q664_03285</name>
</gene>
<accession>A0A084T0U7</accession>
<proteinExistence type="predicted"/>
<dbReference type="EMBL" id="JPMI01000017">
    <property type="protein sequence ID" value="KFA94332.1"/>
    <property type="molecule type" value="Genomic_DNA"/>
</dbReference>